<dbReference type="EMBL" id="WHPF01000010">
    <property type="protein sequence ID" value="NNV56780.1"/>
    <property type="molecule type" value="Genomic_DNA"/>
</dbReference>
<dbReference type="CDD" id="cd16380">
    <property type="entry name" value="YitT_C"/>
    <property type="match status" value="1"/>
</dbReference>
<dbReference type="PIRSF" id="PIRSF006483">
    <property type="entry name" value="Membrane_protein_YitT"/>
    <property type="match status" value="1"/>
</dbReference>
<feature type="transmembrane region" description="Helical" evidence="6">
    <location>
        <begin position="82"/>
        <end position="110"/>
    </location>
</feature>
<feature type="transmembrane region" description="Helical" evidence="6">
    <location>
        <begin position="51"/>
        <end position="70"/>
    </location>
</feature>
<protein>
    <submittedName>
        <fullName evidence="8">DUF2179 domain-containing protein</fullName>
    </submittedName>
</protein>
<keyword evidence="2" id="KW-1003">Cell membrane</keyword>
<dbReference type="InterPro" id="IPR051461">
    <property type="entry name" value="UPF0750_membrane"/>
</dbReference>
<feature type="transmembrane region" description="Helical" evidence="6">
    <location>
        <begin position="116"/>
        <end position="133"/>
    </location>
</feature>
<dbReference type="InterPro" id="IPR003740">
    <property type="entry name" value="YitT"/>
</dbReference>
<evidence type="ECO:0000256" key="1">
    <source>
        <dbReference type="ARBA" id="ARBA00004651"/>
    </source>
</evidence>
<name>A0A8J8JUX8_9BACT</name>
<dbReference type="Proteomes" id="UP000598971">
    <property type="component" value="Unassembled WGS sequence"/>
</dbReference>
<evidence type="ECO:0000313" key="8">
    <source>
        <dbReference type="EMBL" id="NNV56780.1"/>
    </source>
</evidence>
<evidence type="ECO:0000256" key="2">
    <source>
        <dbReference type="ARBA" id="ARBA00022475"/>
    </source>
</evidence>
<dbReference type="Pfam" id="PF10035">
    <property type="entry name" value="DUF2179"/>
    <property type="match status" value="1"/>
</dbReference>
<reference evidence="8" key="1">
    <citation type="submission" date="2019-10" db="EMBL/GenBank/DDBJ databases">
        <title>Draft genome sequence of Panacibacter sp. KCS-6.</title>
        <authorList>
            <person name="Yim K.J."/>
        </authorList>
    </citation>
    <scope>NUCLEOTIDE SEQUENCE</scope>
    <source>
        <strain evidence="8">KCS-6</strain>
    </source>
</reference>
<dbReference type="Pfam" id="PF02588">
    <property type="entry name" value="YitT_membrane"/>
    <property type="match status" value="1"/>
</dbReference>
<comment type="caution">
    <text evidence="8">The sequence shown here is derived from an EMBL/GenBank/DDBJ whole genome shotgun (WGS) entry which is preliminary data.</text>
</comment>
<proteinExistence type="predicted"/>
<evidence type="ECO:0000256" key="6">
    <source>
        <dbReference type="SAM" id="Phobius"/>
    </source>
</evidence>
<dbReference type="PANTHER" id="PTHR33545">
    <property type="entry name" value="UPF0750 MEMBRANE PROTEIN YITT-RELATED"/>
    <property type="match status" value="1"/>
</dbReference>
<keyword evidence="5 6" id="KW-0472">Membrane</keyword>
<dbReference type="AlphaFoldDB" id="A0A8J8JUX8"/>
<feature type="transmembrane region" description="Helical" evidence="6">
    <location>
        <begin position="145"/>
        <end position="163"/>
    </location>
</feature>
<keyword evidence="3 6" id="KW-0812">Transmembrane</keyword>
<dbReference type="GO" id="GO:0005886">
    <property type="term" value="C:plasma membrane"/>
    <property type="evidence" value="ECO:0007669"/>
    <property type="project" value="UniProtKB-SubCell"/>
</dbReference>
<dbReference type="PANTHER" id="PTHR33545:SF3">
    <property type="entry name" value="UPF0750 MEMBRANE PROTEIN YQFU"/>
    <property type="match status" value="1"/>
</dbReference>
<dbReference type="InterPro" id="IPR019264">
    <property type="entry name" value="DUF2179"/>
</dbReference>
<evidence type="ECO:0000259" key="7">
    <source>
        <dbReference type="Pfam" id="PF10035"/>
    </source>
</evidence>
<feature type="transmembrane region" description="Helical" evidence="6">
    <location>
        <begin position="183"/>
        <end position="206"/>
    </location>
</feature>
<dbReference type="Gene3D" id="3.30.70.120">
    <property type="match status" value="1"/>
</dbReference>
<dbReference type="RefSeq" id="WP_171608718.1">
    <property type="nucleotide sequence ID" value="NZ_WHPF01000010.1"/>
</dbReference>
<keyword evidence="9" id="KW-1185">Reference proteome</keyword>
<feature type="domain" description="DUF2179" evidence="7">
    <location>
        <begin position="258"/>
        <end position="316"/>
    </location>
</feature>
<evidence type="ECO:0000313" key="9">
    <source>
        <dbReference type="Proteomes" id="UP000598971"/>
    </source>
</evidence>
<comment type="subcellular location">
    <subcellularLocation>
        <location evidence="1">Cell membrane</location>
        <topology evidence="1">Multi-pass membrane protein</topology>
    </subcellularLocation>
</comment>
<evidence type="ECO:0000256" key="4">
    <source>
        <dbReference type="ARBA" id="ARBA00022989"/>
    </source>
</evidence>
<evidence type="ECO:0000256" key="5">
    <source>
        <dbReference type="ARBA" id="ARBA00023136"/>
    </source>
</evidence>
<sequence length="326" mass="35351">MNHFFTQIVVQTLKNKKGKSIAGESPAYSQFQLAKKFRELKIIFTHTLKDVVLITLGIFSAAFGFKGFLLTNHFIDGGATGISLLISALTSIPLYLLIICINIPFVILGYNVVGKAFAIKTALAISGLALVLATVQFPDITKDNLLVAIFGGFFLGAGIGLSVRGGAVIDGTEVLAIFLSKKFGATIGDIIIVINVVIFSAAAYLLSIEIALYSMITYLAASKTLDFVIEGIEEYTGVTIISTHSNDIRLMIIDVMGRGVTVYKGQRGFGKHGEKNDIDIVYTVITRLELNKLNTEIEKIDPHAFVIMSSVKDTKGGMIKKRPLNH</sequence>
<organism evidence="8 9">
    <name type="scientific">Limnovirga soli</name>
    <dbReference type="NCBI Taxonomy" id="2656915"/>
    <lineage>
        <taxon>Bacteria</taxon>
        <taxon>Pseudomonadati</taxon>
        <taxon>Bacteroidota</taxon>
        <taxon>Chitinophagia</taxon>
        <taxon>Chitinophagales</taxon>
        <taxon>Chitinophagaceae</taxon>
        <taxon>Limnovirga</taxon>
    </lineage>
</organism>
<gene>
    <name evidence="8" type="ORF">GD597_15010</name>
</gene>
<evidence type="ECO:0000256" key="3">
    <source>
        <dbReference type="ARBA" id="ARBA00022692"/>
    </source>
</evidence>
<accession>A0A8J8JUX8</accession>
<dbReference type="InterPro" id="IPR015867">
    <property type="entry name" value="N-reg_PII/ATP_PRibTrfase_C"/>
</dbReference>
<keyword evidence="4 6" id="KW-1133">Transmembrane helix</keyword>